<feature type="modified residue" description="4-aspartylphosphate" evidence="1">
    <location>
        <position position="61"/>
    </location>
</feature>
<dbReference type="Gene3D" id="3.40.50.2300">
    <property type="match status" value="1"/>
</dbReference>
<dbReference type="PANTHER" id="PTHR43228">
    <property type="entry name" value="TWO-COMPONENT RESPONSE REGULATOR"/>
    <property type="match status" value="1"/>
</dbReference>
<name>A0A934SUH1_9BURK</name>
<reference evidence="3" key="1">
    <citation type="submission" date="2021-01" db="EMBL/GenBank/DDBJ databases">
        <title>Genome sequence of strain Noviherbaspirillum sp. DKR-6.</title>
        <authorList>
            <person name="Chaudhary D.K."/>
        </authorList>
    </citation>
    <scope>NUCLEOTIDE SEQUENCE</scope>
    <source>
        <strain evidence="3">DKR-6</strain>
    </source>
</reference>
<protein>
    <submittedName>
        <fullName evidence="3">Response regulator</fullName>
    </submittedName>
</protein>
<accession>A0A934SUH1</accession>
<evidence type="ECO:0000256" key="1">
    <source>
        <dbReference type="PROSITE-ProRule" id="PRU00169"/>
    </source>
</evidence>
<dbReference type="EMBL" id="JAEPBG010000006">
    <property type="protein sequence ID" value="MBK4735937.1"/>
    <property type="molecule type" value="Genomic_DNA"/>
</dbReference>
<gene>
    <name evidence="3" type="ORF">JJB74_15055</name>
</gene>
<comment type="caution">
    <text evidence="3">The sequence shown here is derived from an EMBL/GenBank/DDBJ whole genome shotgun (WGS) entry which is preliminary data.</text>
</comment>
<dbReference type="PROSITE" id="PS50110">
    <property type="entry name" value="RESPONSE_REGULATORY"/>
    <property type="match status" value="1"/>
</dbReference>
<dbReference type="PANTHER" id="PTHR43228:SF1">
    <property type="entry name" value="TWO-COMPONENT RESPONSE REGULATOR ARR22"/>
    <property type="match status" value="1"/>
</dbReference>
<dbReference type="SMART" id="SM00448">
    <property type="entry name" value="REC"/>
    <property type="match status" value="1"/>
</dbReference>
<dbReference type="GO" id="GO:0000160">
    <property type="term" value="P:phosphorelay signal transduction system"/>
    <property type="evidence" value="ECO:0007669"/>
    <property type="project" value="InterPro"/>
</dbReference>
<dbReference type="InterPro" id="IPR001789">
    <property type="entry name" value="Sig_transdc_resp-reg_receiver"/>
</dbReference>
<evidence type="ECO:0000313" key="4">
    <source>
        <dbReference type="Proteomes" id="UP000622890"/>
    </source>
</evidence>
<dbReference type="AlphaFoldDB" id="A0A934SUH1"/>
<evidence type="ECO:0000259" key="2">
    <source>
        <dbReference type="PROSITE" id="PS50110"/>
    </source>
</evidence>
<keyword evidence="4" id="KW-1185">Reference proteome</keyword>
<evidence type="ECO:0000313" key="3">
    <source>
        <dbReference type="EMBL" id="MBK4735937.1"/>
    </source>
</evidence>
<feature type="domain" description="Response regulatory" evidence="2">
    <location>
        <begin position="11"/>
        <end position="126"/>
    </location>
</feature>
<dbReference type="InterPro" id="IPR011006">
    <property type="entry name" value="CheY-like_superfamily"/>
</dbReference>
<proteinExistence type="predicted"/>
<sequence length="140" mass="15468">MNDSQDISAARILVVDDMQDNVDLMIDVLNYSGFTNVTGTSDPRAVAPLHAANDYDLILLDIQMPGMDGFEVMRCLRTALGTDCLPVVACTAHHDYLQKVLAAGACDLIKKPIDLADANKRIRRAIEHRYALRRAPGWTK</sequence>
<dbReference type="SUPFAM" id="SSF52172">
    <property type="entry name" value="CheY-like"/>
    <property type="match status" value="1"/>
</dbReference>
<dbReference type="InterPro" id="IPR052048">
    <property type="entry name" value="ST_Response_Regulator"/>
</dbReference>
<organism evidence="3 4">
    <name type="scientific">Noviherbaspirillum pedocola</name>
    <dbReference type="NCBI Taxonomy" id="2801341"/>
    <lineage>
        <taxon>Bacteria</taxon>
        <taxon>Pseudomonadati</taxon>
        <taxon>Pseudomonadota</taxon>
        <taxon>Betaproteobacteria</taxon>
        <taxon>Burkholderiales</taxon>
        <taxon>Oxalobacteraceae</taxon>
        <taxon>Noviherbaspirillum</taxon>
    </lineage>
</organism>
<dbReference type="Proteomes" id="UP000622890">
    <property type="component" value="Unassembled WGS sequence"/>
</dbReference>
<dbReference type="Pfam" id="PF00072">
    <property type="entry name" value="Response_reg"/>
    <property type="match status" value="1"/>
</dbReference>
<keyword evidence="1" id="KW-0597">Phosphoprotein</keyword>
<dbReference type="RefSeq" id="WP_200592857.1">
    <property type="nucleotide sequence ID" value="NZ_JAEPBG010000006.1"/>
</dbReference>